<evidence type="ECO:0000256" key="1">
    <source>
        <dbReference type="ARBA" id="ARBA00022491"/>
    </source>
</evidence>
<dbReference type="Pfam" id="PF13411">
    <property type="entry name" value="MerR_1"/>
    <property type="match status" value="1"/>
</dbReference>
<gene>
    <name evidence="7" type="ORF">CHL78_010345</name>
</gene>
<dbReference type="Proteomes" id="UP000215694">
    <property type="component" value="Unassembled WGS sequence"/>
</dbReference>
<keyword evidence="2" id="KW-0805">Transcription regulation</keyword>
<dbReference type="EMBL" id="NOJY02000015">
    <property type="protein sequence ID" value="RDY27187.1"/>
    <property type="molecule type" value="Genomic_DNA"/>
</dbReference>
<organism evidence="7 8">
    <name type="scientific">Romboutsia weinsteinii</name>
    <dbReference type="NCBI Taxonomy" id="2020949"/>
    <lineage>
        <taxon>Bacteria</taxon>
        <taxon>Bacillati</taxon>
        <taxon>Bacillota</taxon>
        <taxon>Clostridia</taxon>
        <taxon>Peptostreptococcales</taxon>
        <taxon>Peptostreptococcaceae</taxon>
        <taxon>Romboutsia</taxon>
    </lineage>
</organism>
<comment type="caution">
    <text evidence="7">The sequence shown here is derived from an EMBL/GenBank/DDBJ whole genome shotgun (WGS) entry which is preliminary data.</text>
</comment>
<dbReference type="InterPro" id="IPR009061">
    <property type="entry name" value="DNA-bd_dom_put_sf"/>
</dbReference>
<protein>
    <submittedName>
        <fullName evidence="7">MerR family transcriptional regulator</fullName>
    </submittedName>
</protein>
<accession>A0A371J3D6</accession>
<proteinExistence type="predicted"/>
<dbReference type="SUPFAM" id="SSF46955">
    <property type="entry name" value="Putative DNA-binding domain"/>
    <property type="match status" value="1"/>
</dbReference>
<dbReference type="InterPro" id="IPR011256">
    <property type="entry name" value="Reg_factor_effector_dom_sf"/>
</dbReference>
<dbReference type="PROSITE" id="PS50937">
    <property type="entry name" value="HTH_MERR_2"/>
    <property type="match status" value="1"/>
</dbReference>
<dbReference type="Gene3D" id="3.20.80.10">
    <property type="entry name" value="Regulatory factor, effector binding domain"/>
    <property type="match status" value="1"/>
</dbReference>
<dbReference type="CDD" id="cd01107">
    <property type="entry name" value="HTH_BmrR"/>
    <property type="match status" value="1"/>
</dbReference>
<name>A0A371J3D6_9FIRM</name>
<dbReference type="SMART" id="SM00422">
    <property type="entry name" value="HTH_MERR"/>
    <property type="match status" value="1"/>
</dbReference>
<evidence type="ECO:0000256" key="3">
    <source>
        <dbReference type="ARBA" id="ARBA00023125"/>
    </source>
</evidence>
<reference evidence="7 8" key="1">
    <citation type="journal article" date="2017" name="Genome Announc.">
        <title>Draft Genome Sequence of Romboutsia weinsteinii sp. nov. Strain CCRI-19649(T) Isolated from Surface Water.</title>
        <authorList>
            <person name="Maheux A.F."/>
            <person name="Boudreau D.K."/>
            <person name="Berube E."/>
            <person name="Boissinot M."/>
            <person name="Cantin P."/>
            <person name="Raymond F."/>
            <person name="Corbeil J."/>
            <person name="Omar R.F."/>
            <person name="Bergeron M.G."/>
        </authorList>
    </citation>
    <scope>NUCLEOTIDE SEQUENCE [LARGE SCALE GENOMIC DNA]</scope>
    <source>
        <strain evidence="7 8">CCRI-19649</strain>
    </source>
</reference>
<evidence type="ECO:0000313" key="7">
    <source>
        <dbReference type="EMBL" id="RDY27187.1"/>
    </source>
</evidence>
<keyword evidence="3" id="KW-0238">DNA-binding</keyword>
<keyword evidence="5" id="KW-0175">Coiled coil</keyword>
<dbReference type="PANTHER" id="PTHR30204:SF69">
    <property type="entry name" value="MERR-FAMILY TRANSCRIPTIONAL REGULATOR"/>
    <property type="match status" value="1"/>
</dbReference>
<sequence>MLDTFLEIIILGGIMSTYFTIGEMSKLSNLPIKTLRYYDEVGVLKPAYTNPENNYRYYSMDQFMHIDVIKYCRTMGLSLEEIKDFLKSDGSIESMIDTIKRQSSLLEKKIKELSEIKNYLDDLEISISNVLEHQENIVFINRNKKRKYMEYKCKTETPEDFELSLRDTVLHIEEKYGTVYPQLGSTVSYKDFVENGKITYTYIKDFAKRKNNSKMKVLPEGEYITIIYDDNANNAKIYFNKILEYIKENNIEVVGDFNEVWVMPRVDKNTKEKTLIQLEILKKK</sequence>
<feature type="coiled-coil region" evidence="5">
    <location>
        <begin position="96"/>
        <end position="126"/>
    </location>
</feature>
<dbReference type="InterPro" id="IPR000551">
    <property type="entry name" value="MerR-type_HTH_dom"/>
</dbReference>
<dbReference type="Gene3D" id="1.10.1660.10">
    <property type="match status" value="1"/>
</dbReference>
<dbReference type="InterPro" id="IPR047057">
    <property type="entry name" value="MerR_fam"/>
</dbReference>
<evidence type="ECO:0000313" key="8">
    <source>
        <dbReference type="Proteomes" id="UP000215694"/>
    </source>
</evidence>
<evidence type="ECO:0000256" key="4">
    <source>
        <dbReference type="ARBA" id="ARBA00023163"/>
    </source>
</evidence>
<dbReference type="GO" id="GO:0003700">
    <property type="term" value="F:DNA-binding transcription factor activity"/>
    <property type="evidence" value="ECO:0007669"/>
    <property type="project" value="InterPro"/>
</dbReference>
<keyword evidence="8" id="KW-1185">Reference proteome</keyword>
<keyword evidence="1" id="KW-0678">Repressor</keyword>
<evidence type="ECO:0000256" key="5">
    <source>
        <dbReference type="SAM" id="Coils"/>
    </source>
</evidence>
<dbReference type="PANTHER" id="PTHR30204">
    <property type="entry name" value="REDOX-CYCLING DRUG-SENSING TRANSCRIPTIONAL ACTIVATOR SOXR"/>
    <property type="match status" value="1"/>
</dbReference>
<feature type="domain" description="HTH merR-type" evidence="6">
    <location>
        <begin position="18"/>
        <end position="88"/>
    </location>
</feature>
<evidence type="ECO:0000259" key="6">
    <source>
        <dbReference type="PROSITE" id="PS50937"/>
    </source>
</evidence>
<keyword evidence="4" id="KW-0804">Transcription</keyword>
<evidence type="ECO:0000256" key="2">
    <source>
        <dbReference type="ARBA" id="ARBA00023015"/>
    </source>
</evidence>
<dbReference type="GO" id="GO:0003677">
    <property type="term" value="F:DNA binding"/>
    <property type="evidence" value="ECO:0007669"/>
    <property type="project" value="UniProtKB-KW"/>
</dbReference>
<dbReference type="SUPFAM" id="SSF55136">
    <property type="entry name" value="Probable bacterial effector-binding domain"/>
    <property type="match status" value="1"/>
</dbReference>
<dbReference type="AlphaFoldDB" id="A0A371J3D6"/>